<dbReference type="FunFam" id="1.10.3130.10:FF:000003">
    <property type="entry name" value="Serine acetyltransferase"/>
    <property type="match status" value="1"/>
</dbReference>
<dbReference type="InterPro" id="IPR001451">
    <property type="entry name" value="Hexapep"/>
</dbReference>
<dbReference type="NCBIfam" id="TIGR01172">
    <property type="entry name" value="cysE"/>
    <property type="match status" value="1"/>
</dbReference>
<keyword evidence="7" id="KW-0028">Amino-acid biosynthesis</keyword>
<keyword evidence="11 13" id="KW-0012">Acyltransferase</keyword>
<evidence type="ECO:0000313" key="16">
    <source>
        <dbReference type="Proteomes" id="UP000007100"/>
    </source>
</evidence>
<dbReference type="PANTHER" id="PTHR42811">
    <property type="entry name" value="SERINE ACETYLTRANSFERASE"/>
    <property type="match status" value="1"/>
</dbReference>
<comment type="similarity">
    <text evidence="3 13">Belongs to the transferase hexapeptide repeat family.</text>
</comment>
<evidence type="ECO:0000313" key="15">
    <source>
        <dbReference type="EMBL" id="BAJ81161.1"/>
    </source>
</evidence>
<evidence type="ECO:0000256" key="7">
    <source>
        <dbReference type="ARBA" id="ARBA00022605"/>
    </source>
</evidence>
<evidence type="ECO:0000256" key="8">
    <source>
        <dbReference type="ARBA" id="ARBA00022679"/>
    </source>
</evidence>
<dbReference type="GO" id="GO:0009001">
    <property type="term" value="F:serine O-acetyltransferase activity"/>
    <property type="evidence" value="ECO:0007669"/>
    <property type="project" value="UniProtKB-EC"/>
</dbReference>
<dbReference type="KEGG" id="amv:ACMV_18140"/>
<dbReference type="EC" id="2.3.1.30" evidence="4 13"/>
<dbReference type="InterPro" id="IPR005881">
    <property type="entry name" value="Ser_O-AcTrfase"/>
</dbReference>
<dbReference type="NCBIfam" id="NF041874">
    <property type="entry name" value="EPS_EpsC"/>
    <property type="match status" value="1"/>
</dbReference>
<evidence type="ECO:0000256" key="9">
    <source>
        <dbReference type="ARBA" id="ARBA00022737"/>
    </source>
</evidence>
<dbReference type="InterPro" id="IPR011004">
    <property type="entry name" value="Trimer_LpxA-like_sf"/>
</dbReference>
<evidence type="ECO:0000256" key="4">
    <source>
        <dbReference type="ARBA" id="ARBA00013266"/>
    </source>
</evidence>
<evidence type="ECO:0000256" key="2">
    <source>
        <dbReference type="ARBA" id="ARBA00004876"/>
    </source>
</evidence>
<dbReference type="GO" id="GO:0005737">
    <property type="term" value="C:cytoplasm"/>
    <property type="evidence" value="ECO:0007669"/>
    <property type="project" value="UniProtKB-SubCell"/>
</dbReference>
<evidence type="ECO:0000256" key="6">
    <source>
        <dbReference type="ARBA" id="ARBA00022490"/>
    </source>
</evidence>
<dbReference type="Gene3D" id="1.10.3130.10">
    <property type="entry name" value="serine acetyltransferase, domain 1"/>
    <property type="match status" value="1"/>
</dbReference>
<organism evidence="15 16">
    <name type="scientific">Acidiphilium multivorum (strain DSM 11245 / JCM 8867 / NBRC 100883 / AIU 301)</name>
    <dbReference type="NCBI Taxonomy" id="926570"/>
    <lineage>
        <taxon>Bacteria</taxon>
        <taxon>Pseudomonadati</taxon>
        <taxon>Pseudomonadota</taxon>
        <taxon>Alphaproteobacteria</taxon>
        <taxon>Acetobacterales</taxon>
        <taxon>Acidocellaceae</taxon>
        <taxon>Acidiphilium</taxon>
    </lineage>
</organism>
<dbReference type="GO" id="GO:0006535">
    <property type="term" value="P:cysteine biosynthetic process from serine"/>
    <property type="evidence" value="ECO:0007669"/>
    <property type="project" value="InterPro"/>
</dbReference>
<feature type="region of interest" description="Disordered" evidence="14">
    <location>
        <begin position="213"/>
        <end position="255"/>
    </location>
</feature>
<evidence type="ECO:0000256" key="1">
    <source>
        <dbReference type="ARBA" id="ARBA00004496"/>
    </source>
</evidence>
<comment type="pathway">
    <text evidence="2">Amino-acid biosynthesis; L-cysteine biosynthesis; L-cysteine from L-serine: step 1/2.</text>
</comment>
<comment type="subcellular location">
    <subcellularLocation>
        <location evidence="1">Cytoplasm</location>
    </subcellularLocation>
</comment>
<evidence type="ECO:0000256" key="13">
    <source>
        <dbReference type="PIRNR" id="PIRNR000441"/>
    </source>
</evidence>
<dbReference type="OrthoDB" id="9801456at2"/>
<keyword evidence="9" id="KW-0677">Repeat</keyword>
<dbReference type="PROSITE" id="PS00101">
    <property type="entry name" value="HEXAPEP_TRANSFERASES"/>
    <property type="match status" value="1"/>
</dbReference>
<dbReference type="Proteomes" id="UP000007100">
    <property type="component" value="Chromosome"/>
</dbReference>
<dbReference type="EMBL" id="AP012035">
    <property type="protein sequence ID" value="BAJ81161.1"/>
    <property type="molecule type" value="Genomic_DNA"/>
</dbReference>
<accession>F0IZF1</accession>
<evidence type="ECO:0000256" key="5">
    <source>
        <dbReference type="ARBA" id="ARBA00018522"/>
    </source>
</evidence>
<keyword evidence="10" id="KW-0198">Cysteine biosynthesis</keyword>
<dbReference type="FunFam" id="2.160.10.10:FF:000007">
    <property type="entry name" value="Serine acetyltransferase"/>
    <property type="match status" value="1"/>
</dbReference>
<comment type="catalytic activity">
    <reaction evidence="12 13">
        <text>L-serine + acetyl-CoA = O-acetyl-L-serine + CoA</text>
        <dbReference type="Rhea" id="RHEA:24560"/>
        <dbReference type="ChEBI" id="CHEBI:33384"/>
        <dbReference type="ChEBI" id="CHEBI:57287"/>
        <dbReference type="ChEBI" id="CHEBI:57288"/>
        <dbReference type="ChEBI" id="CHEBI:58340"/>
        <dbReference type="EC" id="2.3.1.30"/>
    </reaction>
</comment>
<dbReference type="Gene3D" id="2.160.10.10">
    <property type="entry name" value="Hexapeptide repeat proteins"/>
    <property type="match status" value="1"/>
</dbReference>
<dbReference type="InterPro" id="IPR045304">
    <property type="entry name" value="LbH_SAT"/>
</dbReference>
<keyword evidence="6" id="KW-0963">Cytoplasm</keyword>
<evidence type="ECO:0000256" key="10">
    <source>
        <dbReference type="ARBA" id="ARBA00023192"/>
    </source>
</evidence>
<dbReference type="InterPro" id="IPR053376">
    <property type="entry name" value="Serine_acetyltransferase"/>
</dbReference>
<proteinExistence type="inferred from homology"/>
<gene>
    <name evidence="15" type="primary">cysE</name>
    <name evidence="15" type="ordered locus">ACMV_18140</name>
</gene>
<dbReference type="HOGENOM" id="CLU_051638_10_0_5"/>
<sequence length="255" mass="28343">MSRMFLRETIRAYRQRDPAARSDLEVLLCYPGLHAVLLHRVAHWFWQRRLRLTGRFISHLARMATGIEIHPGATIGRRCMIDHGMGVVIGETAVVGDDVYLYHQVTLGGTSSERGKRHPSVANNVIIGAGAKVLGNILIGENARIGANAVVVADVPANTTVVGIPARPVERGSATRPPKPRFDPYGTPCDPCLDPLLGEIERLRTELTDLEARMARAERRETEHAERRETEHAERREPDRAGPRETDHDEPVARG</sequence>
<dbReference type="InterPro" id="IPR042122">
    <property type="entry name" value="Ser_AcTrfase_N_sf"/>
</dbReference>
<dbReference type="PIRSF" id="PIRSF000441">
    <property type="entry name" value="CysE"/>
    <property type="match status" value="1"/>
</dbReference>
<dbReference type="InterPro" id="IPR018357">
    <property type="entry name" value="Hexapep_transf_CS"/>
</dbReference>
<evidence type="ECO:0000256" key="3">
    <source>
        <dbReference type="ARBA" id="ARBA00007274"/>
    </source>
</evidence>
<evidence type="ECO:0000256" key="14">
    <source>
        <dbReference type="SAM" id="MobiDB-lite"/>
    </source>
</evidence>
<dbReference type="RefSeq" id="WP_013640202.1">
    <property type="nucleotide sequence ID" value="NC_015186.1"/>
</dbReference>
<protein>
    <recommendedName>
        <fullName evidence="5 13">Serine acetyltransferase</fullName>
        <ecNumber evidence="4 13">2.3.1.30</ecNumber>
    </recommendedName>
</protein>
<evidence type="ECO:0000256" key="12">
    <source>
        <dbReference type="ARBA" id="ARBA00049486"/>
    </source>
</evidence>
<evidence type="ECO:0000256" key="11">
    <source>
        <dbReference type="ARBA" id="ARBA00023315"/>
    </source>
</evidence>
<keyword evidence="16" id="KW-1185">Reference proteome</keyword>
<reference evidence="15 16" key="1">
    <citation type="submission" date="2010-12" db="EMBL/GenBank/DDBJ databases">
        <title>Whole genome sequence of Acidiphilium multivorum AIU301.</title>
        <authorList>
            <person name="Narita-Yamada S."/>
            <person name="Nakamura S."/>
            <person name="Ito N."/>
            <person name="Takarada H."/>
            <person name="Katano Y."/>
            <person name="Nakazawa H."/>
            <person name="Hosoyama A."/>
            <person name="Yamada R."/>
            <person name="Fujita N."/>
        </authorList>
    </citation>
    <scope>NUCLEOTIDE SEQUENCE [LARGE SCALE GENOMIC DNA]</scope>
    <source>
        <strain evidence="16">DSM 11245 / JCM 8867 / AIU301</strain>
    </source>
</reference>
<feature type="region of interest" description="Disordered" evidence="14">
    <location>
        <begin position="168"/>
        <end position="187"/>
    </location>
</feature>
<keyword evidence="8 13" id="KW-0808">Transferase</keyword>
<dbReference type="SUPFAM" id="SSF51161">
    <property type="entry name" value="Trimeric LpxA-like enzymes"/>
    <property type="match status" value="1"/>
</dbReference>
<dbReference type="AlphaFoldDB" id="F0IZF1"/>
<name>F0IZF1_ACIMA</name>
<dbReference type="CDD" id="cd03354">
    <property type="entry name" value="LbH_SAT"/>
    <property type="match status" value="1"/>
</dbReference>
<dbReference type="Pfam" id="PF00132">
    <property type="entry name" value="Hexapep"/>
    <property type="match status" value="1"/>
</dbReference>